<reference evidence="1" key="1">
    <citation type="submission" date="2024-12" db="EMBL/GenBank/DDBJ databases">
        <authorList>
            <person name="Wu N."/>
        </authorList>
    </citation>
    <scope>NUCLEOTIDE SEQUENCE</scope>
    <source>
        <strain evidence="1">P15</strain>
    </source>
</reference>
<proteinExistence type="predicted"/>
<evidence type="ECO:0000313" key="2">
    <source>
        <dbReference type="Proteomes" id="UP001631969"/>
    </source>
</evidence>
<accession>A0ACC7P174</accession>
<comment type="caution">
    <text evidence="1">The sequence shown here is derived from an EMBL/GenBank/DDBJ whole genome shotgun (WGS) entry which is preliminary data.</text>
</comment>
<gene>
    <name evidence="1" type="ORF">ACI1P1_19445</name>
</gene>
<organism evidence="1 2">
    <name type="scientific">Paenibacillus mesotrionivorans</name>
    <dbReference type="NCBI Taxonomy" id="3160968"/>
    <lineage>
        <taxon>Bacteria</taxon>
        <taxon>Bacillati</taxon>
        <taxon>Bacillota</taxon>
        <taxon>Bacilli</taxon>
        <taxon>Bacillales</taxon>
        <taxon>Paenibacillaceae</taxon>
        <taxon>Paenibacillus</taxon>
    </lineage>
</organism>
<name>A0ACC7P174_9BACL</name>
<protein>
    <submittedName>
        <fullName evidence="1">TVP38/TMEM64 family protein</fullName>
    </submittedName>
</protein>
<keyword evidence="2" id="KW-1185">Reference proteome</keyword>
<sequence length="199" mass="21742">MAEKRITLKRVFHVISMAGLLLTVILVVYGWHTGMLTSLDMLKSTVHKTGAWGPAVFVLLQIVQVVIPILPGGISLLAGVMIFGPVAGFVYNYLGIAVGSVIAFLLARRLGGAFLQSVSSQKVYDTCIRWLDKKNRFEPFFVLAILLPVAPDDLLCMVAGLTKMKLEKFTMIILLCKPFSIAAYSFGISSFTTWIATAV</sequence>
<dbReference type="Proteomes" id="UP001631969">
    <property type="component" value="Unassembled WGS sequence"/>
</dbReference>
<evidence type="ECO:0000313" key="1">
    <source>
        <dbReference type="EMBL" id="MFM9330480.1"/>
    </source>
</evidence>
<dbReference type="EMBL" id="JBJURJ010000013">
    <property type="protein sequence ID" value="MFM9330480.1"/>
    <property type="molecule type" value="Genomic_DNA"/>
</dbReference>